<evidence type="ECO:0000256" key="1">
    <source>
        <dbReference type="SAM" id="MobiDB-lite"/>
    </source>
</evidence>
<dbReference type="EMBL" id="JAIPUX010001880">
    <property type="protein sequence ID" value="KAH0623542.1"/>
    <property type="molecule type" value="Genomic_DNA"/>
</dbReference>
<dbReference type="PANTHER" id="PTHR33772:SF3">
    <property type="entry name" value="PROTEIN TBATA"/>
    <property type="match status" value="1"/>
</dbReference>
<feature type="region of interest" description="Disordered" evidence="1">
    <location>
        <begin position="157"/>
        <end position="205"/>
    </location>
</feature>
<dbReference type="Pfam" id="PF15256">
    <property type="entry name" value="SPATIAL"/>
    <property type="match status" value="1"/>
</dbReference>
<reference evidence="2 3" key="1">
    <citation type="journal article" date="2022" name="Gigascience">
        <title>A chromosome-level genome assembly and annotation of the desert horned lizard, Phrynosoma platyrhinos, provides insight into chromosomal rearrangements among reptiles.</title>
        <authorList>
            <person name="Koochekian N."/>
            <person name="Ascanio A."/>
            <person name="Farleigh K."/>
            <person name="Card D.C."/>
            <person name="Schield D.R."/>
            <person name="Castoe T.A."/>
            <person name="Jezkova T."/>
        </authorList>
    </citation>
    <scope>NUCLEOTIDE SEQUENCE [LARGE SCALE GENOMIC DNA]</scope>
    <source>
        <strain evidence="2">NK-2021</strain>
    </source>
</reference>
<dbReference type="PANTHER" id="PTHR33772">
    <property type="entry name" value="THYMUS, BRAIN AND TESTES-ASSOCIATED"/>
    <property type="match status" value="1"/>
</dbReference>
<comment type="caution">
    <text evidence="2">The sequence shown here is derived from an EMBL/GenBank/DDBJ whole genome shotgun (WGS) entry which is preliminary data.</text>
</comment>
<gene>
    <name evidence="2" type="ORF">JD844_006407</name>
</gene>
<evidence type="ECO:0000313" key="3">
    <source>
        <dbReference type="Proteomes" id="UP000826234"/>
    </source>
</evidence>
<dbReference type="InterPro" id="IPR037394">
    <property type="entry name" value="TBATA-like"/>
</dbReference>
<name>A0ABQ7T1R2_PHRPL</name>
<feature type="non-terminal residue" evidence="2">
    <location>
        <position position="1"/>
    </location>
</feature>
<accession>A0ABQ7T1R2</accession>
<sequence>TKDTFIKEKMEKLKSPVASPFKGKDITALAGKLKHMALNTPLRFSAQALRPHSKNTARFGSLSHHSFFSRHNPHPHRPFLPFAGLNGAPVCTVNDEWTILPPHPMIKSQLRTSVLGFFGIQRPIGDPQPLPVPRLSIGSLSDAWREELRELAARVTAASSAKKEKKETAEKSQRETQYSEETGRLIPPPSRARTHHSSCCTRNNNAKNKCKDTAMTFQDQELVVSEVFRNGATIFFMPYSIPPEDYKNLG</sequence>
<feature type="compositionally biased region" description="Basic and acidic residues" evidence="1">
    <location>
        <begin position="161"/>
        <end position="174"/>
    </location>
</feature>
<dbReference type="Proteomes" id="UP000826234">
    <property type="component" value="Unassembled WGS sequence"/>
</dbReference>
<organism evidence="2 3">
    <name type="scientific">Phrynosoma platyrhinos</name>
    <name type="common">Desert horned lizard</name>
    <dbReference type="NCBI Taxonomy" id="52577"/>
    <lineage>
        <taxon>Eukaryota</taxon>
        <taxon>Metazoa</taxon>
        <taxon>Chordata</taxon>
        <taxon>Craniata</taxon>
        <taxon>Vertebrata</taxon>
        <taxon>Euteleostomi</taxon>
        <taxon>Lepidosauria</taxon>
        <taxon>Squamata</taxon>
        <taxon>Bifurcata</taxon>
        <taxon>Unidentata</taxon>
        <taxon>Episquamata</taxon>
        <taxon>Toxicofera</taxon>
        <taxon>Iguania</taxon>
        <taxon>Phrynosomatidae</taxon>
        <taxon>Phrynosomatinae</taxon>
        <taxon>Phrynosoma</taxon>
    </lineage>
</organism>
<protein>
    <submittedName>
        <fullName evidence="2">Uncharacterized protein</fullName>
    </submittedName>
</protein>
<evidence type="ECO:0000313" key="2">
    <source>
        <dbReference type="EMBL" id="KAH0623542.1"/>
    </source>
</evidence>
<proteinExistence type="predicted"/>
<keyword evidence="3" id="KW-1185">Reference proteome</keyword>